<comment type="subcellular location">
    <subcellularLocation>
        <location evidence="1">Cell membrane</location>
        <topology evidence="1">Multi-pass membrane protein</topology>
    </subcellularLocation>
</comment>
<evidence type="ECO:0000313" key="7">
    <source>
        <dbReference type="EMBL" id="OTA29630.1"/>
    </source>
</evidence>
<keyword evidence="2" id="KW-1003">Cell membrane</keyword>
<evidence type="ECO:0000256" key="5">
    <source>
        <dbReference type="ARBA" id="ARBA00023136"/>
    </source>
</evidence>
<evidence type="ECO:0000313" key="8">
    <source>
        <dbReference type="Proteomes" id="UP000243540"/>
    </source>
</evidence>
<dbReference type="Proteomes" id="UP000243540">
    <property type="component" value="Unassembled WGS sequence"/>
</dbReference>
<evidence type="ECO:0008006" key="9">
    <source>
        <dbReference type="Google" id="ProtNLM"/>
    </source>
</evidence>
<feature type="transmembrane region" description="Helical" evidence="6">
    <location>
        <begin position="278"/>
        <end position="302"/>
    </location>
</feature>
<feature type="transmembrane region" description="Helical" evidence="6">
    <location>
        <begin position="395"/>
        <end position="416"/>
    </location>
</feature>
<accession>A0A1Y2SWQ2</accession>
<evidence type="ECO:0000256" key="2">
    <source>
        <dbReference type="ARBA" id="ARBA00022475"/>
    </source>
</evidence>
<organism evidence="7 8">
    <name type="scientific">Alloscardovia macacae</name>
    <dbReference type="NCBI Taxonomy" id="1160091"/>
    <lineage>
        <taxon>Bacteria</taxon>
        <taxon>Bacillati</taxon>
        <taxon>Actinomycetota</taxon>
        <taxon>Actinomycetes</taxon>
        <taxon>Bifidobacteriales</taxon>
        <taxon>Bifidobacteriaceae</taxon>
        <taxon>Alloscardovia</taxon>
    </lineage>
</organism>
<name>A0A1Y2SWQ2_9BIFI</name>
<dbReference type="PANTHER" id="PTHR23513:SF6">
    <property type="entry name" value="MAJOR FACILITATOR SUPERFAMILY ASSOCIATED DOMAIN-CONTAINING PROTEIN"/>
    <property type="match status" value="1"/>
</dbReference>
<feature type="transmembrane region" description="Helical" evidence="6">
    <location>
        <begin position="334"/>
        <end position="352"/>
    </location>
</feature>
<evidence type="ECO:0000256" key="6">
    <source>
        <dbReference type="SAM" id="Phobius"/>
    </source>
</evidence>
<dbReference type="Gene3D" id="1.20.1250.20">
    <property type="entry name" value="MFS general substrate transporter like domains"/>
    <property type="match status" value="1"/>
</dbReference>
<feature type="transmembrane region" description="Helical" evidence="6">
    <location>
        <begin position="88"/>
        <end position="112"/>
    </location>
</feature>
<feature type="transmembrane region" description="Helical" evidence="6">
    <location>
        <begin position="309"/>
        <end position="328"/>
    </location>
</feature>
<reference evidence="7 8" key="1">
    <citation type="submission" date="2017-04" db="EMBL/GenBank/DDBJ databases">
        <title>Draft genome sequences of Alloscardovia macacae UMA81211 and UMA81212 isolated from the feces of a rhesus macaque (Macaca mulatta).</title>
        <authorList>
            <person name="Albert K."/>
            <person name="Sela D.A."/>
        </authorList>
    </citation>
    <scope>NUCLEOTIDE SEQUENCE [LARGE SCALE GENOMIC DNA]</scope>
    <source>
        <strain evidence="7 8">UMA81212</strain>
    </source>
</reference>
<sequence length="419" mass="46277">MLSVKTARELVRTRFIDRFPYNFRQLIYGKSFLNVADSFYAVAVSVGLVAVYHIDAGTLSSFTLVSMLPAMFGFLFGHVIDRIRAKRAWLVACQSVYVLLVALIAACLYFRLPVFALFAVNFLFSCVSTLIGAIDTSIVPQALDDDEKLIERSVDVQYLTGNILNIASNFVASLLLGVVTYAVVLNASIPFFVAGIFFFWRMKISTRVSSESTDVEPEQPVKPVKRESFTRGVADSVRYFARQRVPSFIILCEAFLSGALDVLLALIPLYLISIHVDVAWLGLVLAIQQGADLVGSLIAPFITIESTRFFCWDYMTSGTALLLVFLVPWIPAKVALFALAFVIIGISGNYFSKMLFSSYDHTRLGSVDTIIRALYAIFGIAFLLVPNFYSNITVLGIVLNALTVAFGIALAARIYLRAA</sequence>
<feature type="transmembrane region" description="Helical" evidence="6">
    <location>
        <begin position="32"/>
        <end position="52"/>
    </location>
</feature>
<feature type="transmembrane region" description="Helical" evidence="6">
    <location>
        <begin position="248"/>
        <end position="272"/>
    </location>
</feature>
<dbReference type="EMBL" id="NEKC01000005">
    <property type="protein sequence ID" value="OTA29630.1"/>
    <property type="molecule type" value="Genomic_DNA"/>
</dbReference>
<dbReference type="RefSeq" id="WP_257639459.1">
    <property type="nucleotide sequence ID" value="NZ_NEKB01000007.1"/>
</dbReference>
<evidence type="ECO:0000256" key="3">
    <source>
        <dbReference type="ARBA" id="ARBA00022692"/>
    </source>
</evidence>
<keyword evidence="4 6" id="KW-1133">Transmembrane helix</keyword>
<feature type="transmembrane region" description="Helical" evidence="6">
    <location>
        <begin position="373"/>
        <end position="389"/>
    </location>
</feature>
<proteinExistence type="predicted"/>
<feature type="transmembrane region" description="Helical" evidence="6">
    <location>
        <begin position="182"/>
        <end position="200"/>
    </location>
</feature>
<comment type="caution">
    <text evidence="7">The sequence shown here is derived from an EMBL/GenBank/DDBJ whole genome shotgun (WGS) entry which is preliminary data.</text>
</comment>
<evidence type="ECO:0000256" key="4">
    <source>
        <dbReference type="ARBA" id="ARBA00022989"/>
    </source>
</evidence>
<dbReference type="InterPro" id="IPR036259">
    <property type="entry name" value="MFS_trans_sf"/>
</dbReference>
<dbReference type="SUPFAM" id="SSF103473">
    <property type="entry name" value="MFS general substrate transporter"/>
    <property type="match status" value="1"/>
</dbReference>
<evidence type="ECO:0000256" key="1">
    <source>
        <dbReference type="ARBA" id="ARBA00004651"/>
    </source>
</evidence>
<feature type="transmembrane region" description="Helical" evidence="6">
    <location>
        <begin position="58"/>
        <end position="76"/>
    </location>
</feature>
<keyword evidence="5 6" id="KW-0472">Membrane</keyword>
<keyword evidence="3 6" id="KW-0812">Transmembrane</keyword>
<protein>
    <recommendedName>
        <fullName evidence="9">MFS transporter</fullName>
    </recommendedName>
</protein>
<dbReference type="GO" id="GO:0005886">
    <property type="term" value="C:plasma membrane"/>
    <property type="evidence" value="ECO:0007669"/>
    <property type="project" value="UniProtKB-SubCell"/>
</dbReference>
<dbReference type="PANTHER" id="PTHR23513">
    <property type="entry name" value="INTEGRAL MEMBRANE EFFLUX PROTEIN-RELATED"/>
    <property type="match status" value="1"/>
</dbReference>
<dbReference type="AlphaFoldDB" id="A0A1Y2SWQ2"/>
<dbReference type="STRING" id="1160091.B9T39_02805"/>
<gene>
    <name evidence="7" type="ORF">B9T39_02805</name>
</gene>